<organism evidence="9 10">
    <name type="scientific">Thauera sedimentorum</name>
    <dbReference type="NCBI Taxonomy" id="2767595"/>
    <lineage>
        <taxon>Bacteria</taxon>
        <taxon>Pseudomonadati</taxon>
        <taxon>Pseudomonadota</taxon>
        <taxon>Betaproteobacteria</taxon>
        <taxon>Rhodocyclales</taxon>
        <taxon>Zoogloeaceae</taxon>
        <taxon>Thauera</taxon>
    </lineage>
</organism>
<comment type="similarity">
    <text evidence="1">Belongs to the isochorismatase family.</text>
</comment>
<keyword evidence="10" id="KW-1185">Reference proteome</keyword>
<keyword evidence="4" id="KW-0378">Hydrolase</keyword>
<dbReference type="PANTHER" id="PTHR11080:SF2">
    <property type="entry name" value="LD05707P"/>
    <property type="match status" value="1"/>
</dbReference>
<evidence type="ECO:0000256" key="7">
    <source>
        <dbReference type="ARBA" id="ARBA00043224"/>
    </source>
</evidence>
<evidence type="ECO:0000259" key="8">
    <source>
        <dbReference type="Pfam" id="PF00857"/>
    </source>
</evidence>
<dbReference type="InterPro" id="IPR052347">
    <property type="entry name" value="Isochorismatase_Nicotinamidase"/>
</dbReference>
<evidence type="ECO:0000256" key="1">
    <source>
        <dbReference type="ARBA" id="ARBA00006336"/>
    </source>
</evidence>
<name>A0ABR9B9K1_9RHOO</name>
<dbReference type="EMBL" id="JACYTO010000001">
    <property type="protein sequence ID" value="MBD8503026.1"/>
    <property type="molecule type" value="Genomic_DNA"/>
</dbReference>
<gene>
    <name evidence="9" type="ORF">IFO67_09040</name>
</gene>
<accession>A0ABR9B9K1</accession>
<evidence type="ECO:0000256" key="3">
    <source>
        <dbReference type="ARBA" id="ARBA00022723"/>
    </source>
</evidence>
<comment type="caution">
    <text evidence="9">The sequence shown here is derived from an EMBL/GenBank/DDBJ whole genome shotgun (WGS) entry which is preliminary data.</text>
</comment>
<dbReference type="PANTHER" id="PTHR11080">
    <property type="entry name" value="PYRAZINAMIDASE/NICOTINAMIDASE"/>
    <property type="match status" value="1"/>
</dbReference>
<protein>
    <recommendedName>
        <fullName evidence="6">nicotinamidase</fullName>
        <ecNumber evidence="6">3.5.1.19</ecNumber>
    </recommendedName>
    <alternativeName>
        <fullName evidence="7">Nicotinamide deamidase</fullName>
    </alternativeName>
</protein>
<evidence type="ECO:0000256" key="5">
    <source>
        <dbReference type="ARBA" id="ARBA00037900"/>
    </source>
</evidence>
<evidence type="ECO:0000256" key="6">
    <source>
        <dbReference type="ARBA" id="ARBA00039017"/>
    </source>
</evidence>
<dbReference type="Proteomes" id="UP000603602">
    <property type="component" value="Unassembled WGS sequence"/>
</dbReference>
<dbReference type="Pfam" id="PF00857">
    <property type="entry name" value="Isochorismatase"/>
    <property type="match status" value="1"/>
</dbReference>
<evidence type="ECO:0000256" key="2">
    <source>
        <dbReference type="ARBA" id="ARBA00022642"/>
    </source>
</evidence>
<dbReference type="CDD" id="cd01011">
    <property type="entry name" value="nicotinamidase"/>
    <property type="match status" value="1"/>
</dbReference>
<dbReference type="SUPFAM" id="SSF52499">
    <property type="entry name" value="Isochorismatase-like hydrolases"/>
    <property type="match status" value="1"/>
</dbReference>
<feature type="domain" description="Isochorismatase-like" evidence="8">
    <location>
        <begin position="19"/>
        <end position="198"/>
    </location>
</feature>
<evidence type="ECO:0000256" key="4">
    <source>
        <dbReference type="ARBA" id="ARBA00022801"/>
    </source>
</evidence>
<dbReference type="RefSeq" id="WP_187717764.1">
    <property type="nucleotide sequence ID" value="NZ_JACTAH010000001.1"/>
</dbReference>
<keyword evidence="2" id="KW-0662">Pyridine nucleotide biosynthesis</keyword>
<evidence type="ECO:0000313" key="9">
    <source>
        <dbReference type="EMBL" id="MBD8503026.1"/>
    </source>
</evidence>
<dbReference type="Gene3D" id="3.40.50.850">
    <property type="entry name" value="Isochorismatase-like"/>
    <property type="match status" value="1"/>
</dbReference>
<dbReference type="EC" id="3.5.1.19" evidence="6"/>
<sequence>MQSDAETPSSSLHPAAGDALLVVDLQRDFLPGGALAVADGNAVVPVLNRYIDLFSAARLPRVFSRDWHPANHVSFAERGGPWPPHCIAETTGASFAPGLNVPPDAYIVSKATGAEADAYSAFQGTDLAGWLRHRGCRRVFVGGLATDYCVRETVLDALALGFEAVLLTDAVRAVEVEPGDGRRALEAMIVRGARPATLQAIAGEQA</sequence>
<dbReference type="InterPro" id="IPR000868">
    <property type="entry name" value="Isochorismatase-like_dom"/>
</dbReference>
<dbReference type="InterPro" id="IPR036380">
    <property type="entry name" value="Isochorismatase-like_sf"/>
</dbReference>
<keyword evidence="3" id="KW-0479">Metal-binding</keyword>
<reference evidence="10" key="1">
    <citation type="submission" date="2023-07" db="EMBL/GenBank/DDBJ databases">
        <title>Thauera sp. CAU 1555 isolated from sand of Yaerae Beach.</title>
        <authorList>
            <person name="Kim W."/>
        </authorList>
    </citation>
    <scope>NUCLEOTIDE SEQUENCE [LARGE SCALE GENOMIC DNA]</scope>
    <source>
        <strain evidence="10">CAU 1555</strain>
    </source>
</reference>
<comment type="pathway">
    <text evidence="5">Cofactor biosynthesis; nicotinate biosynthesis; nicotinate from nicotinamide: step 1/1.</text>
</comment>
<evidence type="ECO:0000313" key="10">
    <source>
        <dbReference type="Proteomes" id="UP000603602"/>
    </source>
</evidence>
<proteinExistence type="inferred from homology"/>